<evidence type="ECO:0000256" key="5">
    <source>
        <dbReference type="ARBA" id="ARBA00022989"/>
    </source>
</evidence>
<feature type="transmembrane region" description="Helical" evidence="7">
    <location>
        <begin position="165"/>
        <end position="186"/>
    </location>
</feature>
<protein>
    <submittedName>
        <fullName evidence="9">MFS transporter</fullName>
    </submittedName>
</protein>
<comment type="caution">
    <text evidence="9">The sequence shown here is derived from an EMBL/GenBank/DDBJ whole genome shotgun (WGS) entry which is preliminary data.</text>
</comment>
<evidence type="ECO:0000256" key="2">
    <source>
        <dbReference type="ARBA" id="ARBA00022448"/>
    </source>
</evidence>
<name>A0ABS2ADD1_9ACTN</name>
<dbReference type="RefSeq" id="WP_203377822.1">
    <property type="nucleotide sequence ID" value="NZ_JAENHP010000005.1"/>
</dbReference>
<dbReference type="CDD" id="cd06173">
    <property type="entry name" value="MFS_MefA_like"/>
    <property type="match status" value="1"/>
</dbReference>
<organism evidence="9 10">
    <name type="scientific">Paractinoplanes ovalisporus</name>
    <dbReference type="NCBI Taxonomy" id="2810368"/>
    <lineage>
        <taxon>Bacteria</taxon>
        <taxon>Bacillati</taxon>
        <taxon>Actinomycetota</taxon>
        <taxon>Actinomycetes</taxon>
        <taxon>Micromonosporales</taxon>
        <taxon>Micromonosporaceae</taxon>
        <taxon>Paractinoplanes</taxon>
    </lineage>
</organism>
<dbReference type="Gene3D" id="1.20.1250.20">
    <property type="entry name" value="MFS general substrate transporter like domains"/>
    <property type="match status" value="1"/>
</dbReference>
<dbReference type="PANTHER" id="PTHR23513">
    <property type="entry name" value="INTEGRAL MEMBRANE EFFLUX PROTEIN-RELATED"/>
    <property type="match status" value="1"/>
</dbReference>
<feature type="transmembrane region" description="Helical" evidence="7">
    <location>
        <begin position="138"/>
        <end position="159"/>
    </location>
</feature>
<feature type="transmembrane region" description="Helical" evidence="7">
    <location>
        <begin position="369"/>
        <end position="388"/>
    </location>
</feature>
<evidence type="ECO:0000256" key="3">
    <source>
        <dbReference type="ARBA" id="ARBA00022475"/>
    </source>
</evidence>
<evidence type="ECO:0000256" key="1">
    <source>
        <dbReference type="ARBA" id="ARBA00004429"/>
    </source>
</evidence>
<dbReference type="Pfam" id="PF05977">
    <property type="entry name" value="MFS_3"/>
    <property type="match status" value="1"/>
</dbReference>
<evidence type="ECO:0000313" key="9">
    <source>
        <dbReference type="EMBL" id="MBM2617834.1"/>
    </source>
</evidence>
<keyword evidence="5 7" id="KW-1133">Transmembrane helix</keyword>
<dbReference type="PANTHER" id="PTHR23513:SF9">
    <property type="entry name" value="ENTEROBACTIN EXPORTER ENTS"/>
    <property type="match status" value="1"/>
</dbReference>
<keyword evidence="6 7" id="KW-0472">Membrane</keyword>
<keyword evidence="3" id="KW-1003">Cell membrane</keyword>
<feature type="transmembrane region" description="Helical" evidence="7">
    <location>
        <begin position="302"/>
        <end position="326"/>
    </location>
</feature>
<feature type="domain" description="Major facilitator superfamily (MFS) profile" evidence="8">
    <location>
        <begin position="213"/>
        <end position="396"/>
    </location>
</feature>
<evidence type="ECO:0000313" key="10">
    <source>
        <dbReference type="Proteomes" id="UP000632138"/>
    </source>
</evidence>
<keyword evidence="2" id="KW-0813">Transport</keyword>
<reference evidence="9 10" key="1">
    <citation type="submission" date="2021-01" db="EMBL/GenBank/DDBJ databases">
        <title>Actinoplanes sp. nov. LDG1-06 isolated from lichen.</title>
        <authorList>
            <person name="Saeng-In P."/>
            <person name="Phongsopitanun W."/>
            <person name="Kanchanasin P."/>
            <person name="Yuki M."/>
            <person name="Kudo T."/>
            <person name="Ohkuma M."/>
            <person name="Tanasupawat S."/>
        </authorList>
    </citation>
    <scope>NUCLEOTIDE SEQUENCE [LARGE SCALE GENOMIC DNA]</scope>
    <source>
        <strain evidence="9 10">LDG1-06</strain>
    </source>
</reference>
<keyword evidence="10" id="KW-1185">Reference proteome</keyword>
<comment type="subcellular location">
    <subcellularLocation>
        <location evidence="1">Cell inner membrane</location>
        <topology evidence="1">Multi-pass membrane protein</topology>
    </subcellularLocation>
</comment>
<feature type="transmembrane region" description="Helical" evidence="7">
    <location>
        <begin position="212"/>
        <end position="235"/>
    </location>
</feature>
<feature type="transmembrane region" description="Helical" evidence="7">
    <location>
        <begin position="277"/>
        <end position="296"/>
    </location>
</feature>
<evidence type="ECO:0000256" key="6">
    <source>
        <dbReference type="ARBA" id="ARBA00023136"/>
    </source>
</evidence>
<feature type="transmembrane region" description="Helical" evidence="7">
    <location>
        <begin position="97"/>
        <end position="117"/>
    </location>
</feature>
<keyword evidence="4 7" id="KW-0812">Transmembrane</keyword>
<dbReference type="SUPFAM" id="SSF103473">
    <property type="entry name" value="MFS general substrate transporter"/>
    <property type="match status" value="1"/>
</dbReference>
<dbReference type="PROSITE" id="PS50850">
    <property type="entry name" value="MFS"/>
    <property type="match status" value="1"/>
</dbReference>
<sequence>MSRRPLTGLLTAEAVSLTGSHIASVAVPWLVLVTTGSATRVGIVALAQTLPFVLAGIAGGALADRIGPRRVAVAADAASAVAVGVIPLLHLLGQLTFGRLVAAVAVAGTVAGCGNVAKRTLLPVTVEISGTPMARATALFDGIARAALLVGLPLGGLLVTAYGPALVLAIDAASFLFCAVAVALTVRVPRPSPGPGAAGGTAGFAFIRRDRLVVAVTSMLFVTNLADQAFMAVFLPVWVRDTGAGPTALGLIGGVFGLGAVIGAAIYSVLAVRLPRVTTFAICSLIAGSPKLFALALTDDEWTVLAVALGAGLAASVLNPILSAVGYERIPPHLRGRVLGVIGALSFAGVPLGALLGGLSVDATGLRNAVLTAGSIYLFVTLAPFLALGRLRRAVG</sequence>
<feature type="transmembrane region" description="Helical" evidence="7">
    <location>
        <begin position="247"/>
        <end position="270"/>
    </location>
</feature>
<evidence type="ECO:0000259" key="8">
    <source>
        <dbReference type="PROSITE" id="PS50850"/>
    </source>
</evidence>
<feature type="transmembrane region" description="Helical" evidence="7">
    <location>
        <begin position="41"/>
        <end position="63"/>
    </location>
</feature>
<proteinExistence type="predicted"/>
<gene>
    <name evidence="9" type="ORF">JIG36_19950</name>
</gene>
<dbReference type="Proteomes" id="UP000632138">
    <property type="component" value="Unassembled WGS sequence"/>
</dbReference>
<dbReference type="InterPro" id="IPR010290">
    <property type="entry name" value="TM_effector"/>
</dbReference>
<dbReference type="InterPro" id="IPR020846">
    <property type="entry name" value="MFS_dom"/>
</dbReference>
<evidence type="ECO:0000256" key="4">
    <source>
        <dbReference type="ARBA" id="ARBA00022692"/>
    </source>
</evidence>
<dbReference type="EMBL" id="JAENHP010000005">
    <property type="protein sequence ID" value="MBM2617834.1"/>
    <property type="molecule type" value="Genomic_DNA"/>
</dbReference>
<feature type="transmembrane region" description="Helical" evidence="7">
    <location>
        <begin position="338"/>
        <end position="357"/>
    </location>
</feature>
<feature type="transmembrane region" description="Helical" evidence="7">
    <location>
        <begin position="70"/>
        <end position="91"/>
    </location>
</feature>
<accession>A0ABS2ADD1</accession>
<dbReference type="InterPro" id="IPR036259">
    <property type="entry name" value="MFS_trans_sf"/>
</dbReference>
<evidence type="ECO:0000256" key="7">
    <source>
        <dbReference type="SAM" id="Phobius"/>
    </source>
</evidence>